<name>A0A6J8F2J2_MYTCO</name>
<keyword evidence="1" id="KW-0175">Coiled coil</keyword>
<evidence type="ECO:0000313" key="4">
    <source>
        <dbReference type="EMBL" id="CAC5426352.1"/>
    </source>
</evidence>
<dbReference type="Pfam" id="PF14661">
    <property type="entry name" value="HAUS6_N"/>
    <property type="match status" value="1"/>
</dbReference>
<feature type="region of interest" description="Disordered" evidence="2">
    <location>
        <begin position="344"/>
        <end position="364"/>
    </location>
</feature>
<dbReference type="Proteomes" id="UP000507470">
    <property type="component" value="Unassembled WGS sequence"/>
</dbReference>
<dbReference type="EMBL" id="CACVKT020010428">
    <property type="protein sequence ID" value="CAC5426352.1"/>
    <property type="molecule type" value="Genomic_DNA"/>
</dbReference>
<feature type="compositionally biased region" description="Low complexity" evidence="2">
    <location>
        <begin position="647"/>
        <end position="663"/>
    </location>
</feature>
<gene>
    <name evidence="4" type="ORF">MCOR_58070</name>
</gene>
<evidence type="ECO:0000256" key="2">
    <source>
        <dbReference type="SAM" id="MobiDB-lite"/>
    </source>
</evidence>
<dbReference type="AlphaFoldDB" id="A0A6J8F2J2"/>
<feature type="region of interest" description="Disordered" evidence="2">
    <location>
        <begin position="416"/>
        <end position="467"/>
    </location>
</feature>
<feature type="region of interest" description="Disordered" evidence="2">
    <location>
        <begin position="711"/>
        <end position="769"/>
    </location>
</feature>
<dbReference type="GO" id="GO:0070652">
    <property type="term" value="C:HAUS complex"/>
    <property type="evidence" value="ECO:0007669"/>
    <property type="project" value="InterPro"/>
</dbReference>
<dbReference type="InterPro" id="IPR026797">
    <property type="entry name" value="HAUS_6"/>
</dbReference>
<dbReference type="OrthoDB" id="5575722at2759"/>
<feature type="region of interest" description="Disordered" evidence="2">
    <location>
        <begin position="808"/>
        <end position="834"/>
    </location>
</feature>
<dbReference type="PANTHER" id="PTHR16151">
    <property type="entry name" value="HAUS AUGMIN-LIKE COMPLEX SUBUNIT 6"/>
    <property type="match status" value="1"/>
</dbReference>
<evidence type="ECO:0000259" key="3">
    <source>
        <dbReference type="Pfam" id="PF14661"/>
    </source>
</evidence>
<feature type="compositionally biased region" description="Polar residues" evidence="2">
    <location>
        <begin position="499"/>
        <end position="512"/>
    </location>
</feature>
<organism evidence="4 5">
    <name type="scientific">Mytilus coruscus</name>
    <name type="common">Sea mussel</name>
    <dbReference type="NCBI Taxonomy" id="42192"/>
    <lineage>
        <taxon>Eukaryota</taxon>
        <taxon>Metazoa</taxon>
        <taxon>Spiralia</taxon>
        <taxon>Lophotrochozoa</taxon>
        <taxon>Mollusca</taxon>
        <taxon>Bivalvia</taxon>
        <taxon>Autobranchia</taxon>
        <taxon>Pteriomorphia</taxon>
        <taxon>Mytilida</taxon>
        <taxon>Mytiloidea</taxon>
        <taxon>Mytilidae</taxon>
        <taxon>Mytilinae</taxon>
        <taxon>Mytilus</taxon>
    </lineage>
</organism>
<dbReference type="PANTHER" id="PTHR16151:SF2">
    <property type="entry name" value="HAUS AUGMIN-LIKE COMPLEX SUBUNIT 6"/>
    <property type="match status" value="1"/>
</dbReference>
<feature type="compositionally biased region" description="Polar residues" evidence="2">
    <location>
        <begin position="679"/>
        <end position="691"/>
    </location>
</feature>
<feature type="region of interest" description="Disordered" evidence="2">
    <location>
        <begin position="602"/>
        <end position="691"/>
    </location>
</feature>
<feature type="region of interest" description="Disordered" evidence="2">
    <location>
        <begin position="481"/>
        <end position="556"/>
    </location>
</feature>
<dbReference type="GO" id="GO:0051225">
    <property type="term" value="P:spindle assembly"/>
    <property type="evidence" value="ECO:0007669"/>
    <property type="project" value="InterPro"/>
</dbReference>
<proteinExistence type="predicted"/>
<feature type="coiled-coil region" evidence="1">
    <location>
        <begin position="953"/>
        <end position="987"/>
    </location>
</feature>
<feature type="compositionally biased region" description="Polar residues" evidence="2">
    <location>
        <begin position="526"/>
        <end position="544"/>
    </location>
</feature>
<protein>
    <submittedName>
        <fullName evidence="4">HAUS6</fullName>
    </submittedName>
</protein>
<dbReference type="GO" id="GO:0008017">
    <property type="term" value="F:microtubule binding"/>
    <property type="evidence" value="ECO:0007669"/>
    <property type="project" value="TreeGrafter"/>
</dbReference>
<evidence type="ECO:0000313" key="5">
    <source>
        <dbReference type="Proteomes" id="UP000507470"/>
    </source>
</evidence>
<feature type="domain" description="HAUS augmin-like complex subunit 6 N-terminal" evidence="3">
    <location>
        <begin position="11"/>
        <end position="220"/>
    </location>
</feature>
<evidence type="ECO:0000256" key="1">
    <source>
        <dbReference type="SAM" id="Coils"/>
    </source>
</evidence>
<sequence>MGDPLDMKQIFFTNLQVLGFDAAAEGQDNKIPFNKNMFDLPNKRGSEVVLHFLFEKLNPVMCREEFRHCWPIIDKQQEAQFRRTCNNWLNNISKNEPDSHLPRITGSLFLSPGGEKFIQLLLHFSRYVLQQDIERMGGKDKDHLLIANPRIDTNCPMVRKRRSTNAYEYDFDPQSIKRAQRVQEVRDLWKQFDDFCTREASEREVIESIVDKTMNKCKINASDVNIKVPDLLLTECEDEIRKRHVDSNFHHGKLNLVSIIQLWNLCLHLYIEKIHQAGVPKFEEEVKAITDKVHTSTAYLFNTQSLKEQIASILPELKESIDYLRNKIDKEVTISSTPRSLRTTSVGMGLMEPSPPVSFTPRKTTEITPEGTAIKLSPDDVTTPEAVSRIADNVTGTVRKGPNNLFQGTPVYAGSVKQDARKTGRVNSKLPKKTKTESSNSRTVDVRGQLHSTPTRAARPTVNNHDWDGIIQQPETLISQLKNSPPHSEQSFHSDRNTNKSNITQTSGTITPKLSPRSDTGPVTPRNKSYNSPFISPRQGQRSAEVTPRKGHRSPSDMIVDEVMGFGYCGCLTFSGAEAFRTKAEIPRSPISVEVKMMFREAMSNESSPQSDRSRSSRSQKSAEHSFNMSDHGLYMQKDNPTFGYQNFSKTLNTSKNTTSSSNQMAVEPPQNDEMLSSDAMNNSPYNEGKISNGQELELLSSLQLQKDKYLEENRPKSPVGETLDSIETDPEDNSTTSKFKRKVSPKDEEDDFYLEQPEGLLSSEAEEDTQYETLSKKFEEQKAFITKEVIPRSPLKDEIRRMFKEAMSDVEDSPLHKSSNRPHSDSFSRSNHSKERAAGIDDSFYALQAGNSFDLQGAGDGIGLEDIEMPDMPLEDSFGESYGAGIPNNTSNYSNKAINRDSVGLDLISFTTPKSDVNLFQTYDARKLKEAKHDLDEIFSQSLPLRVENIRQAETKQQLTENKTQLKQLEKSIGELEGKLLEISSNEFLNPDSKDDSDLIDNLDDSFVPVKGGVLVEGGTPLKSRSLQNVNKVPTNNSNDIRTRMQQLKEVAKKISSDFNV</sequence>
<reference evidence="4 5" key="1">
    <citation type="submission" date="2020-06" db="EMBL/GenBank/DDBJ databases">
        <authorList>
            <person name="Li R."/>
            <person name="Bekaert M."/>
        </authorList>
    </citation>
    <scope>NUCLEOTIDE SEQUENCE [LARGE SCALE GENOMIC DNA]</scope>
    <source>
        <strain evidence="5">wild</strain>
    </source>
</reference>
<feature type="compositionally biased region" description="Basic and acidic residues" evidence="2">
    <location>
        <begin position="823"/>
        <end position="834"/>
    </location>
</feature>
<dbReference type="GO" id="GO:1990498">
    <property type="term" value="C:mitotic spindle microtubule"/>
    <property type="evidence" value="ECO:0007669"/>
    <property type="project" value="TreeGrafter"/>
</dbReference>
<keyword evidence="5" id="KW-1185">Reference proteome</keyword>
<accession>A0A6J8F2J2</accession>
<dbReference type="InterPro" id="IPR028163">
    <property type="entry name" value="HAUS_6_N"/>
</dbReference>